<dbReference type="EMBL" id="CCKQ01000629">
    <property type="protein sequence ID" value="CDW71722.1"/>
    <property type="molecule type" value="Genomic_DNA"/>
</dbReference>
<feature type="compositionally biased region" description="Low complexity" evidence="3">
    <location>
        <begin position="1063"/>
        <end position="1080"/>
    </location>
</feature>
<feature type="compositionally biased region" description="Polar residues" evidence="3">
    <location>
        <begin position="1217"/>
        <end position="1227"/>
    </location>
</feature>
<name>A0A077ZP30_STYLE</name>
<dbReference type="OrthoDB" id="313576at2759"/>
<keyword evidence="1" id="KW-0813">Transport</keyword>
<feature type="coiled-coil region" evidence="2">
    <location>
        <begin position="1019"/>
        <end position="1048"/>
    </location>
</feature>
<feature type="compositionally biased region" description="Basic and acidic residues" evidence="3">
    <location>
        <begin position="102"/>
        <end position="119"/>
    </location>
</feature>
<feature type="region of interest" description="Disordered" evidence="3">
    <location>
        <begin position="102"/>
        <end position="137"/>
    </location>
</feature>
<dbReference type="InParanoid" id="A0A077ZP30"/>
<proteinExistence type="predicted"/>
<evidence type="ECO:0000256" key="2">
    <source>
        <dbReference type="SAM" id="Coils"/>
    </source>
</evidence>
<feature type="domain" description="Chorein N-terminal" evidence="4">
    <location>
        <begin position="11"/>
        <end position="354"/>
    </location>
</feature>
<dbReference type="InterPro" id="IPR026854">
    <property type="entry name" value="VPS13_N"/>
</dbReference>
<organism evidence="5 6">
    <name type="scientific">Stylonychia lemnae</name>
    <name type="common">Ciliate</name>
    <dbReference type="NCBI Taxonomy" id="5949"/>
    <lineage>
        <taxon>Eukaryota</taxon>
        <taxon>Sar</taxon>
        <taxon>Alveolata</taxon>
        <taxon>Ciliophora</taxon>
        <taxon>Intramacronucleata</taxon>
        <taxon>Spirotrichea</taxon>
        <taxon>Stichotrichia</taxon>
        <taxon>Sporadotrichida</taxon>
        <taxon>Oxytrichidae</taxon>
        <taxon>Stylonychinae</taxon>
        <taxon>Stylonychia</taxon>
    </lineage>
</organism>
<evidence type="ECO:0000256" key="1">
    <source>
        <dbReference type="ARBA" id="ARBA00022448"/>
    </source>
</evidence>
<evidence type="ECO:0000259" key="4">
    <source>
        <dbReference type="Pfam" id="PF12624"/>
    </source>
</evidence>
<dbReference type="Proteomes" id="UP000039865">
    <property type="component" value="Unassembled WGS sequence"/>
</dbReference>
<feature type="compositionally biased region" description="Polar residues" evidence="3">
    <location>
        <begin position="1249"/>
        <end position="1269"/>
    </location>
</feature>
<accession>A0A077ZP30</accession>
<keyword evidence="2" id="KW-0175">Coiled coil</keyword>
<reference evidence="5 6" key="1">
    <citation type="submission" date="2014-06" db="EMBL/GenBank/DDBJ databases">
        <authorList>
            <person name="Swart Estienne"/>
        </authorList>
    </citation>
    <scope>NUCLEOTIDE SEQUENCE [LARGE SCALE GENOMIC DNA]</scope>
    <source>
        <strain evidence="5 6">130c</strain>
    </source>
</reference>
<feature type="region of interest" description="Disordered" evidence="3">
    <location>
        <begin position="1060"/>
        <end position="1091"/>
    </location>
</feature>
<evidence type="ECO:0000313" key="6">
    <source>
        <dbReference type="Proteomes" id="UP000039865"/>
    </source>
</evidence>
<protein>
    <recommendedName>
        <fullName evidence="4">Chorein N-terminal domain-containing protein</fullName>
    </recommendedName>
</protein>
<feature type="region of interest" description="Disordered" evidence="3">
    <location>
        <begin position="1217"/>
        <end position="1277"/>
    </location>
</feature>
<dbReference type="Pfam" id="PF12624">
    <property type="entry name" value="VPS13_N"/>
    <property type="match status" value="1"/>
</dbReference>
<feature type="compositionally biased region" description="Basic and acidic residues" evidence="3">
    <location>
        <begin position="127"/>
        <end position="137"/>
    </location>
</feature>
<sequence>MIKGKIFEKCKKYFEEYLFGFDQNHLKTSFLTGKIDLHNVNIRPDKVNEIFSKQGLPIALKAGLISELSIKDFENDINSTQYDDQNPLNNILKMHHKVYLQRKQEKDQQKEQRKEEQKKKQEKLKKKTTDSGKPKELKEPPMKVIVNLLGGLKLEIKRLHFRYEDDYFQHHKPFAFGLMIESIVMDNSDTDWTFESLTSMAFQRNKPSNPKTTNKELNIKNLKVYWNSMSEMFVPTSLWEQTRHLEFQIFEAMDASFLKEIMVEQEYQSKLISAFGEKQSLSYHFLVSPFTIYTSINLNPGQTAQDPYKYQINALISTINANLHPHLIRDILKFQSFLEMFSYAQDLKKYRPLIKIQSFVEQQAYTPQQKKKRAAVIREWFQLILWYVRLRKISKGFVPYKLLDIEAKYQDQNLQNALMKAKRANLQNYDYYLGSSDEEETLIDTKTGKKSARGDQMDAIAQYEKQQQDIKNTEVLREMINGFKFSLRLEGVKAQIFTSKKIVRQHQELPRLQFCLDQLTVAANIQGQNLFAKVLLKEIRLVDHFKRESLRTFSRQVNNMSRSNNLYQDQNRMQPRESSINQSSVKGAQNINGGNLQKNMQNVVNKLFDKSTSNAYNTPDRKMRFTDIIYGSNASQERTRMGSRAVPYDFFGHELPDPNQAHHKTRETLTISDILNNQSRAPSQQNMVRFTNRNNQSLIQNNNNNILDNLQNASPTKGSIVQKAQKFQQSPTKQTQERTAIMNNAYLALRSENFVDDSLESVERRCFLLLCGKTPNIDSAISIEISSNIFDEPGLKKKINLNLQLDQIIIEYCNDILKSLTDIGLQYKLAFNFSDLKAAKGPNKLNKKRGLQTSIQYYAPLYTLKRLLLKRAQSATEDQIKVYTKKFYLDKEKSKTKSEVMREAKEKQMNIIQKIKEVDKKLNDINFDVGIVLKNIYLGITGDKDDPFVSNQTLLEFGIDNQGIYLNKQDFKCKVAVFGISVTTLNSFEMLFVFANNMKKVVSMYSDNLAVLTSINNYKDFIKNINKNLEKQRQIQQQEEESDMIRKKFQPQIVVTHNESQMSQRAQFQQSTSQKQSQESLRNPSAYGQPTKDMQFEQNIFQRGKMGNAIGQENGNGIPNQQPQIKQSNQRLGNNQIFMMNQNTLAPDRQQVQKRNPNLVENDDQFDRIGVNQNQISLVNHNNNQNRQMNGGMQSLNANFNNIRGKNVQILEDQNSDSFVSDQQSFEQQKNGGGFGNRGGFNPQQNNNIQRNETANFNRNETANFQRNDTFMPPRKK</sequence>
<dbReference type="AlphaFoldDB" id="A0A077ZP30"/>
<evidence type="ECO:0000256" key="3">
    <source>
        <dbReference type="SAM" id="MobiDB-lite"/>
    </source>
</evidence>
<gene>
    <name evidence="5" type="primary">Contig5835.g6261</name>
    <name evidence="5" type="ORF">STYLEM_670</name>
</gene>
<keyword evidence="6" id="KW-1185">Reference proteome</keyword>
<evidence type="ECO:0000313" key="5">
    <source>
        <dbReference type="EMBL" id="CDW71722.1"/>
    </source>
</evidence>